<keyword evidence="2" id="KW-1133">Transmembrane helix</keyword>
<proteinExistence type="predicted"/>
<gene>
    <name evidence="3" type="ORF">JXQ802_LOCUS31137</name>
</gene>
<feature type="transmembrane region" description="Helical" evidence="2">
    <location>
        <begin position="133"/>
        <end position="153"/>
    </location>
</feature>
<protein>
    <recommendedName>
        <fullName evidence="5">G-protein coupled receptors family 1 profile domain-containing protein</fullName>
    </recommendedName>
</protein>
<dbReference type="AlphaFoldDB" id="A0A815G080"/>
<organism evidence="3 4">
    <name type="scientific">Rotaria sordida</name>
    <dbReference type="NCBI Taxonomy" id="392033"/>
    <lineage>
        <taxon>Eukaryota</taxon>
        <taxon>Metazoa</taxon>
        <taxon>Spiralia</taxon>
        <taxon>Gnathifera</taxon>
        <taxon>Rotifera</taxon>
        <taxon>Eurotatoria</taxon>
        <taxon>Bdelloidea</taxon>
        <taxon>Philodinida</taxon>
        <taxon>Philodinidae</taxon>
        <taxon>Rotaria</taxon>
    </lineage>
</organism>
<feature type="compositionally biased region" description="Low complexity" evidence="1">
    <location>
        <begin position="427"/>
        <end position="438"/>
    </location>
</feature>
<dbReference type="EMBL" id="CAJNOL010001301">
    <property type="protein sequence ID" value="CAF1332453.1"/>
    <property type="molecule type" value="Genomic_DNA"/>
</dbReference>
<accession>A0A815G080</accession>
<evidence type="ECO:0008006" key="5">
    <source>
        <dbReference type="Google" id="ProtNLM"/>
    </source>
</evidence>
<feature type="transmembrane region" description="Helical" evidence="2">
    <location>
        <begin position="355"/>
        <end position="375"/>
    </location>
</feature>
<dbReference type="Gene3D" id="1.20.1070.10">
    <property type="entry name" value="Rhodopsin 7-helix transmembrane proteins"/>
    <property type="match status" value="1"/>
</dbReference>
<dbReference type="PANTHER" id="PTHR46641:SF18">
    <property type="entry name" value="G-PROTEIN COUPLED RECEPTORS FAMILY 1 PROFILE DOMAIN-CONTAINING PROTEIN"/>
    <property type="match status" value="1"/>
</dbReference>
<dbReference type="SUPFAM" id="SSF81321">
    <property type="entry name" value="Family A G protein-coupled receptor-like"/>
    <property type="match status" value="1"/>
</dbReference>
<feature type="transmembrane region" description="Helical" evidence="2">
    <location>
        <begin position="52"/>
        <end position="77"/>
    </location>
</feature>
<keyword evidence="2" id="KW-0472">Membrane</keyword>
<comment type="caution">
    <text evidence="3">The sequence shown here is derived from an EMBL/GenBank/DDBJ whole genome shotgun (WGS) entry which is preliminary data.</text>
</comment>
<evidence type="ECO:0000313" key="4">
    <source>
        <dbReference type="Proteomes" id="UP000663870"/>
    </source>
</evidence>
<keyword evidence="4" id="KW-1185">Reference proteome</keyword>
<dbReference type="Proteomes" id="UP000663870">
    <property type="component" value="Unassembled WGS sequence"/>
</dbReference>
<feature type="transmembrane region" description="Helical" evidence="2">
    <location>
        <begin position="89"/>
        <end position="113"/>
    </location>
</feature>
<reference evidence="3" key="1">
    <citation type="submission" date="2021-02" db="EMBL/GenBank/DDBJ databases">
        <authorList>
            <person name="Nowell W R."/>
        </authorList>
    </citation>
    <scope>NUCLEOTIDE SEQUENCE</scope>
</reference>
<name>A0A815G080_9BILA</name>
<dbReference type="PANTHER" id="PTHR46641">
    <property type="entry name" value="FMRFAMIDE RECEPTOR-RELATED"/>
    <property type="match status" value="1"/>
</dbReference>
<feature type="transmembrane region" description="Helical" evidence="2">
    <location>
        <begin position="238"/>
        <end position="261"/>
    </location>
</feature>
<dbReference type="InterPro" id="IPR052954">
    <property type="entry name" value="GPCR-Ligand_Int"/>
</dbReference>
<feature type="transmembrane region" description="Helical" evidence="2">
    <location>
        <begin position="314"/>
        <end position="335"/>
    </location>
</feature>
<evidence type="ECO:0000256" key="2">
    <source>
        <dbReference type="SAM" id="Phobius"/>
    </source>
</evidence>
<evidence type="ECO:0000313" key="3">
    <source>
        <dbReference type="EMBL" id="CAF1332453.1"/>
    </source>
</evidence>
<feature type="transmembrane region" description="Helical" evidence="2">
    <location>
        <begin position="165"/>
        <end position="183"/>
    </location>
</feature>
<evidence type="ECO:0000256" key="1">
    <source>
        <dbReference type="SAM" id="MobiDB-lite"/>
    </source>
</evidence>
<feature type="region of interest" description="Disordered" evidence="1">
    <location>
        <begin position="416"/>
        <end position="438"/>
    </location>
</feature>
<sequence length="490" mass="56439">MADDLLICFASCQNTNNSGALVGNESYDLECITQCSQIVPTLYQNTAEKYTYIFKIIAIVLITFGLIGKVFNCIIFLRKPLRGTSTGLLLFLKTIFDCVPLVWTFVFDTKFFVEDEQINASRIICTLSRSSEIFVSWSIGFVILACTVRLATILHSKYFPQPRRFGVFLLILLMMVCGLTYNWHVFYYPSLVETILSEHKNRTFTYCNILFGRQIGYFSYGGFQSTQELVYNAPVVNFIVSSLIPFAILASTNLVIIVRVLKNPSSNHLTKMNSIHNGHYNQSSKRCRGSDKINSSVKMTTHITKKDVSYETTITLTTSCVFLTTNSIASTYVYVKSSDRSNRSRLTEDIKTSNVYLILRMLTLLDTVLEFYIYFLTGKKFRQEVYHVIREILQHTPLRNFFKFTRLTNNNINDRLQQKNLPEKQQRPQQQKNNFNKQNHVHYLNLTQSAATTTTMSGGSSYNDSPRRQRIMNFQWCDTEESLDRIESTV</sequence>
<keyword evidence="2" id="KW-0812">Transmembrane</keyword>